<dbReference type="SUPFAM" id="SSF52242">
    <property type="entry name" value="Cobalamin (vitamin B12)-binding domain"/>
    <property type="match status" value="1"/>
</dbReference>
<gene>
    <name evidence="2" type="ORF">JY651_07560</name>
</gene>
<protein>
    <submittedName>
        <fullName evidence="2">Cobalamin-dependent protein</fullName>
    </submittedName>
</protein>
<dbReference type="RefSeq" id="WP_206726351.1">
    <property type="nucleotide sequence ID" value="NZ_CP071090.1"/>
</dbReference>
<dbReference type="Proteomes" id="UP000662747">
    <property type="component" value="Chromosome"/>
</dbReference>
<dbReference type="CDD" id="cd02065">
    <property type="entry name" value="B12-binding_like"/>
    <property type="match status" value="1"/>
</dbReference>
<dbReference type="EMBL" id="CP071090">
    <property type="protein sequence ID" value="QSQ24790.1"/>
    <property type="molecule type" value="Genomic_DNA"/>
</dbReference>
<name>A0ABX7P2U1_9BACT</name>
<dbReference type="Gene3D" id="1.10.1240.10">
    <property type="entry name" value="Methionine synthase domain"/>
    <property type="match status" value="1"/>
</dbReference>
<dbReference type="InterPro" id="IPR003759">
    <property type="entry name" value="Cbl-bd_cap"/>
</dbReference>
<dbReference type="Pfam" id="PF02607">
    <property type="entry name" value="B12-binding_2"/>
    <property type="match status" value="1"/>
</dbReference>
<dbReference type="InterPro" id="IPR006158">
    <property type="entry name" value="Cobalamin-bd"/>
</dbReference>
<dbReference type="InterPro" id="IPR036724">
    <property type="entry name" value="Cobalamin-bd_sf"/>
</dbReference>
<evidence type="ECO:0000259" key="1">
    <source>
        <dbReference type="PROSITE" id="PS51332"/>
    </source>
</evidence>
<sequence>MSSHTQLPSPDIIADALLVGNSGTVLEAVHHYMDEGGPAFLVDMLARPVMQVVGERWAGGITTVAEEHAATELMRELLTQLLPGLGWHQGGPRAVIACTPGERHLLGARLVAQVLAIDGWHVRFLGADTPAKDLAIFVAREQPVFVGLSCSMPEHVPDARLTLELMHRTTPGIPIVAGGRVADSLMPDEEGAWSVLRSAGELLDLTRGDVGRHHLSR</sequence>
<accession>A0ABX7P2U1</accession>
<evidence type="ECO:0000313" key="3">
    <source>
        <dbReference type="Proteomes" id="UP000662747"/>
    </source>
</evidence>
<evidence type="ECO:0000313" key="2">
    <source>
        <dbReference type="EMBL" id="QSQ24790.1"/>
    </source>
</evidence>
<dbReference type="PROSITE" id="PS51332">
    <property type="entry name" value="B12_BINDING"/>
    <property type="match status" value="1"/>
</dbReference>
<reference evidence="2 3" key="1">
    <citation type="submission" date="2021-02" db="EMBL/GenBank/DDBJ databases">
        <title>De Novo genome assembly of isolated myxobacteria.</title>
        <authorList>
            <person name="Stevens D.C."/>
        </authorList>
    </citation>
    <scope>NUCLEOTIDE SEQUENCE [LARGE SCALE GENOMIC DNA]</scope>
    <source>
        <strain evidence="3">SCPEA02</strain>
    </source>
</reference>
<organism evidence="2 3">
    <name type="scientific">Pyxidicoccus parkwayensis</name>
    <dbReference type="NCBI Taxonomy" id="2813578"/>
    <lineage>
        <taxon>Bacteria</taxon>
        <taxon>Pseudomonadati</taxon>
        <taxon>Myxococcota</taxon>
        <taxon>Myxococcia</taxon>
        <taxon>Myxococcales</taxon>
        <taxon>Cystobacterineae</taxon>
        <taxon>Myxococcaceae</taxon>
        <taxon>Pyxidicoccus</taxon>
    </lineage>
</organism>
<dbReference type="InterPro" id="IPR036594">
    <property type="entry name" value="Meth_synthase_dom"/>
</dbReference>
<dbReference type="Pfam" id="PF02310">
    <property type="entry name" value="B12-binding"/>
    <property type="match status" value="1"/>
</dbReference>
<feature type="domain" description="B12-binding" evidence="1">
    <location>
        <begin position="91"/>
        <end position="217"/>
    </location>
</feature>
<proteinExistence type="predicted"/>
<keyword evidence="3" id="KW-1185">Reference proteome</keyword>
<dbReference type="Gene3D" id="3.40.50.280">
    <property type="entry name" value="Cobalamin-binding domain"/>
    <property type="match status" value="1"/>
</dbReference>